<organism evidence="4 5">
    <name type="scientific">Basidiobolus ranarum</name>
    <dbReference type="NCBI Taxonomy" id="34480"/>
    <lineage>
        <taxon>Eukaryota</taxon>
        <taxon>Fungi</taxon>
        <taxon>Fungi incertae sedis</taxon>
        <taxon>Zoopagomycota</taxon>
        <taxon>Entomophthoromycotina</taxon>
        <taxon>Basidiobolomycetes</taxon>
        <taxon>Basidiobolales</taxon>
        <taxon>Basidiobolaceae</taxon>
        <taxon>Basidiobolus</taxon>
    </lineage>
</organism>
<accession>A0ABR2VWQ1</accession>
<feature type="chain" id="PRO_5046223927" evidence="2">
    <location>
        <begin position="25"/>
        <end position="157"/>
    </location>
</feature>
<evidence type="ECO:0000313" key="4">
    <source>
        <dbReference type="EMBL" id="KAK9707875.1"/>
    </source>
</evidence>
<dbReference type="GO" id="GO:0016787">
    <property type="term" value="F:hydrolase activity"/>
    <property type="evidence" value="ECO:0007669"/>
    <property type="project" value="UniProtKB-KW"/>
</dbReference>
<dbReference type="InterPro" id="IPR001314">
    <property type="entry name" value="Peptidase_S1A"/>
</dbReference>
<dbReference type="EMBL" id="JASJQH010007523">
    <property type="protein sequence ID" value="KAK9707875.1"/>
    <property type="molecule type" value="Genomic_DNA"/>
</dbReference>
<name>A0ABR2VWQ1_9FUNG</name>
<keyword evidence="5" id="KW-1185">Reference proteome</keyword>
<dbReference type="Gene3D" id="2.40.10.10">
    <property type="entry name" value="Trypsin-like serine proteases"/>
    <property type="match status" value="1"/>
</dbReference>
<dbReference type="SUPFAM" id="SSF50494">
    <property type="entry name" value="Trypsin-like serine proteases"/>
    <property type="match status" value="1"/>
</dbReference>
<comment type="caution">
    <text evidence="4">The sequence shown here is derived from an EMBL/GenBank/DDBJ whole genome shotgun (WGS) entry which is preliminary data.</text>
</comment>
<keyword evidence="4" id="KW-0378">Hydrolase</keyword>
<evidence type="ECO:0000259" key="3">
    <source>
        <dbReference type="PROSITE" id="PS50240"/>
    </source>
</evidence>
<dbReference type="PROSITE" id="PS50240">
    <property type="entry name" value="TRYPSIN_DOM"/>
    <property type="match status" value="1"/>
</dbReference>
<evidence type="ECO:0000256" key="1">
    <source>
        <dbReference type="ARBA" id="ARBA00023157"/>
    </source>
</evidence>
<proteinExistence type="predicted"/>
<dbReference type="InterPro" id="IPR018114">
    <property type="entry name" value="TRYPSIN_HIS"/>
</dbReference>
<dbReference type="InterPro" id="IPR043504">
    <property type="entry name" value="Peptidase_S1_PA_chymotrypsin"/>
</dbReference>
<feature type="domain" description="Peptidase S1" evidence="3">
    <location>
        <begin position="41"/>
        <end position="157"/>
    </location>
</feature>
<sequence length="157" mass="17424">MNYYPILFLYILYMSLTQLILTSCARPLKGTSMNEPQLSSIIGGIPAFPKEFPSMALILMNGLTRCGSAIVADRWLVTAAHCFIQSQSTGKNQRVSLKKVPSNQFTVSVGSVENVQTQPLSIQRYIIHPGFDIASSKNDMAVVELKEPQKFDDNVRP</sequence>
<feature type="non-terminal residue" evidence="4">
    <location>
        <position position="157"/>
    </location>
</feature>
<keyword evidence="2" id="KW-0732">Signal</keyword>
<evidence type="ECO:0000256" key="2">
    <source>
        <dbReference type="SAM" id="SignalP"/>
    </source>
</evidence>
<dbReference type="PROSITE" id="PS00134">
    <property type="entry name" value="TRYPSIN_HIS"/>
    <property type="match status" value="1"/>
</dbReference>
<dbReference type="EC" id="3.4.21.120" evidence="4"/>
<dbReference type="PANTHER" id="PTHR24252:SF7">
    <property type="entry name" value="HYALIN"/>
    <property type="match status" value="1"/>
</dbReference>
<dbReference type="InterPro" id="IPR001254">
    <property type="entry name" value="Trypsin_dom"/>
</dbReference>
<dbReference type="Pfam" id="PF00089">
    <property type="entry name" value="Trypsin"/>
    <property type="match status" value="1"/>
</dbReference>
<keyword evidence="1" id="KW-1015">Disulfide bond</keyword>
<evidence type="ECO:0000313" key="5">
    <source>
        <dbReference type="Proteomes" id="UP001479436"/>
    </source>
</evidence>
<dbReference type="Proteomes" id="UP001479436">
    <property type="component" value="Unassembled WGS sequence"/>
</dbReference>
<protein>
    <submittedName>
        <fullName evidence="4">Ovochymase-2</fullName>
        <ecNumber evidence="4">3.4.21.120</ecNumber>
    </submittedName>
</protein>
<gene>
    <name evidence="4" type="primary">OVCH2</name>
    <name evidence="4" type="ORF">K7432_009938</name>
</gene>
<dbReference type="PRINTS" id="PR00722">
    <property type="entry name" value="CHYMOTRYPSIN"/>
</dbReference>
<feature type="signal peptide" evidence="2">
    <location>
        <begin position="1"/>
        <end position="24"/>
    </location>
</feature>
<dbReference type="PANTHER" id="PTHR24252">
    <property type="entry name" value="ACROSIN-RELATED"/>
    <property type="match status" value="1"/>
</dbReference>
<dbReference type="InterPro" id="IPR009003">
    <property type="entry name" value="Peptidase_S1_PA"/>
</dbReference>
<reference evidence="4 5" key="1">
    <citation type="submission" date="2023-04" db="EMBL/GenBank/DDBJ databases">
        <title>Genome of Basidiobolus ranarum AG-B5.</title>
        <authorList>
            <person name="Stajich J.E."/>
            <person name="Carter-House D."/>
            <person name="Gryganskyi A."/>
        </authorList>
    </citation>
    <scope>NUCLEOTIDE SEQUENCE [LARGE SCALE GENOMIC DNA]</scope>
    <source>
        <strain evidence="4 5">AG-B5</strain>
    </source>
</reference>